<evidence type="ECO:0000313" key="2">
    <source>
        <dbReference type="Proteomes" id="UP001499924"/>
    </source>
</evidence>
<keyword evidence="2" id="KW-1185">Reference proteome</keyword>
<protein>
    <submittedName>
        <fullName evidence="1">Uncharacterized protein</fullName>
    </submittedName>
</protein>
<comment type="caution">
    <text evidence="1">The sequence shown here is derived from an EMBL/GenBank/DDBJ whole genome shotgun (WGS) entry which is preliminary data.</text>
</comment>
<sequence length="154" mass="16600">MDDGFSGVCGCHGGRMTTPPLADVPIRSAADLTARWERLLAPPVFGARSLWLCWLDDGLMVPLVVPVDEIPARPGRTMLANLPSLCQTVVEEHVFGGAHVAMALCRPGLPTVTRDDEAWAAGLREAFADEDCTWSLHLAAGGSVVPMVEEHWSR</sequence>
<dbReference type="Proteomes" id="UP001499924">
    <property type="component" value="Unassembled WGS sequence"/>
</dbReference>
<organism evidence="1 2">
    <name type="scientific">Blastococcus jejuensis</name>
    <dbReference type="NCBI Taxonomy" id="351224"/>
    <lineage>
        <taxon>Bacteria</taxon>
        <taxon>Bacillati</taxon>
        <taxon>Actinomycetota</taxon>
        <taxon>Actinomycetes</taxon>
        <taxon>Geodermatophilales</taxon>
        <taxon>Geodermatophilaceae</taxon>
        <taxon>Blastococcus</taxon>
    </lineage>
</organism>
<reference evidence="2" key="1">
    <citation type="journal article" date="2019" name="Int. J. Syst. Evol. Microbiol.">
        <title>The Global Catalogue of Microorganisms (GCM) 10K type strain sequencing project: providing services to taxonomists for standard genome sequencing and annotation.</title>
        <authorList>
            <consortium name="The Broad Institute Genomics Platform"/>
            <consortium name="The Broad Institute Genome Sequencing Center for Infectious Disease"/>
            <person name="Wu L."/>
            <person name="Ma J."/>
        </authorList>
    </citation>
    <scope>NUCLEOTIDE SEQUENCE [LARGE SCALE GENOMIC DNA]</scope>
    <source>
        <strain evidence="2">JCM 15614</strain>
    </source>
</reference>
<dbReference type="EMBL" id="BAAAVV010000002">
    <property type="protein sequence ID" value="GAA3159608.1"/>
    <property type="molecule type" value="Genomic_DNA"/>
</dbReference>
<name>A0ABP6NVU6_9ACTN</name>
<evidence type="ECO:0000313" key="1">
    <source>
        <dbReference type="EMBL" id="GAA3159608.1"/>
    </source>
</evidence>
<proteinExistence type="predicted"/>
<gene>
    <name evidence="1" type="ORF">GCM10010531_08770</name>
</gene>
<accession>A0ABP6NVU6</accession>